<dbReference type="SUPFAM" id="SSF82199">
    <property type="entry name" value="SET domain"/>
    <property type="match status" value="1"/>
</dbReference>
<sequence>MERLKSLVPEGLKQIVADSNPDDLQSTSSSLLRFLMNLPQFHQMVRDLTDVEAALCAKNKEKALELKHKANTCYMNGNYNTALACYSQALRVAPADAIDIDKNLIATLYLNRASLLHKIGLLVECVRDCNRALQISPCYAKAWYRRGKVNAALGNYKDAVQDLNVAEYVESSLGGKKQIASERKIILEKNEGTGGRPVHCIERSSGNLNELPQIKLLCVTTQDKGRGMASPCEIPQASLIHMEEPYALIILKSCRETHCHYCLNELPADTVPCISCSIPLYCSQHCQEQAGGETISCFKTKDRISENLPSNLKGYIIEVTSYSDSGPDVECFPEHKHECLGVHWPAVFPPDIVLAGRMLAKSVSQRRGFVESNLLGPLELSHSYSKMNPEGKLELHIYAIVLLYCLQRPFRFELPINGVSLSQTIILVSQIRVNAMAVVRMKSIDSCCPLDQFRKFSHIGDALTSSVDQVHVSVGQAIYRAGSLFNHSCQPNIHAYFLSRTLFVRTTELVATGCPLELSYGPRVGQWDCKDRLKFLEDRYSFRCQCSGCSRLNPSDLVINAFHCVNSNCDGVVLDSCVINTELCKLTSIPRVSKTQGLDLCLQVDGLNDVACFAQELCNSSLHIQPGSCLNCGSLCNLESLHEATRKSWIYIERLQDAVVSKEISTAILSDALRALGTLRSILHIYNKRIAEANDNLAQAFCQLGDFQSAQDHCKVSIKILEMLYGPDDIVIGYELVKLSTIQISLGEPSASDSINRLGAIFLRYYGSHADSNFPYLQMLKRESCNLAK</sequence>
<reference evidence="1 2" key="1">
    <citation type="journal article" date="2014" name="PLoS ONE">
        <title>Global Analysis of Gene Expression Profiles in Physic Nut (Jatropha curcas L.) Seedlings Exposed to Salt Stress.</title>
        <authorList>
            <person name="Zhang L."/>
            <person name="Zhang C."/>
            <person name="Wu P."/>
            <person name="Chen Y."/>
            <person name="Li M."/>
            <person name="Jiang H."/>
            <person name="Wu G."/>
        </authorList>
    </citation>
    <scope>NUCLEOTIDE SEQUENCE [LARGE SCALE GENOMIC DNA]</scope>
    <source>
        <strain evidence="2">cv. GZQX0401</strain>
        <tissue evidence="1">Young leaves</tissue>
    </source>
</reference>
<accession>A0A067LLL2</accession>
<name>A0A067LLL2_JATCU</name>
<dbReference type="PANTHER" id="PTHR47337:SF1">
    <property type="entry name" value="TETRATRICOPEPTIDE REPEAT (TPR)-LIKE SUPERFAMILY PROTEIN"/>
    <property type="match status" value="1"/>
</dbReference>
<dbReference type="InterPro" id="IPR011990">
    <property type="entry name" value="TPR-like_helical_dom_sf"/>
</dbReference>
<gene>
    <name evidence="1" type="ORF">JCGZ_17262</name>
</gene>
<dbReference type="InterPro" id="IPR019734">
    <property type="entry name" value="TPR_rpt"/>
</dbReference>
<dbReference type="Gene3D" id="1.25.40.10">
    <property type="entry name" value="Tetratricopeptide repeat domain"/>
    <property type="match status" value="2"/>
</dbReference>
<dbReference type="OrthoDB" id="1926212at2759"/>
<dbReference type="EMBL" id="KK914227">
    <property type="protein sequence ID" value="KDP45655.1"/>
    <property type="molecule type" value="Genomic_DNA"/>
</dbReference>
<dbReference type="PANTHER" id="PTHR47337">
    <property type="entry name" value="TETRATRICOPEPTIDE REPEAT (TPR)-LIKE SUPERFAMILY PROTEIN"/>
    <property type="match status" value="1"/>
</dbReference>
<dbReference type="Gene3D" id="6.10.140.2220">
    <property type="match status" value="1"/>
</dbReference>
<dbReference type="AlphaFoldDB" id="A0A067LLL2"/>
<evidence type="ECO:0000313" key="1">
    <source>
        <dbReference type="EMBL" id="KDP45655.1"/>
    </source>
</evidence>
<keyword evidence="2" id="KW-1185">Reference proteome</keyword>
<proteinExistence type="predicted"/>
<dbReference type="SMART" id="SM00028">
    <property type="entry name" value="TPR"/>
    <property type="match status" value="4"/>
</dbReference>
<dbReference type="STRING" id="180498.A0A067LLL2"/>
<organism evidence="1 2">
    <name type="scientific">Jatropha curcas</name>
    <name type="common">Barbados nut</name>
    <dbReference type="NCBI Taxonomy" id="180498"/>
    <lineage>
        <taxon>Eukaryota</taxon>
        <taxon>Viridiplantae</taxon>
        <taxon>Streptophyta</taxon>
        <taxon>Embryophyta</taxon>
        <taxon>Tracheophyta</taxon>
        <taxon>Spermatophyta</taxon>
        <taxon>Magnoliopsida</taxon>
        <taxon>eudicotyledons</taxon>
        <taxon>Gunneridae</taxon>
        <taxon>Pentapetalae</taxon>
        <taxon>rosids</taxon>
        <taxon>fabids</taxon>
        <taxon>Malpighiales</taxon>
        <taxon>Euphorbiaceae</taxon>
        <taxon>Crotonoideae</taxon>
        <taxon>Jatropheae</taxon>
        <taxon>Jatropha</taxon>
    </lineage>
</organism>
<dbReference type="InterPro" id="IPR046341">
    <property type="entry name" value="SET_dom_sf"/>
</dbReference>
<dbReference type="Proteomes" id="UP000027138">
    <property type="component" value="Unassembled WGS sequence"/>
</dbReference>
<evidence type="ECO:0000313" key="2">
    <source>
        <dbReference type="Proteomes" id="UP000027138"/>
    </source>
</evidence>
<dbReference type="Gene3D" id="2.170.270.10">
    <property type="entry name" value="SET domain"/>
    <property type="match status" value="2"/>
</dbReference>
<dbReference type="SUPFAM" id="SSF48452">
    <property type="entry name" value="TPR-like"/>
    <property type="match status" value="1"/>
</dbReference>
<protein>
    <submittedName>
        <fullName evidence="1">Uncharacterized protein</fullName>
    </submittedName>
</protein>